<evidence type="ECO:0000259" key="1">
    <source>
        <dbReference type="Pfam" id="PF25138"/>
    </source>
</evidence>
<dbReference type="InterPro" id="IPR056942">
    <property type="entry name" value="Phage_H_T_join"/>
</dbReference>
<dbReference type="KEGG" id="gax:Pan161_59640"/>
<dbReference type="AlphaFoldDB" id="A0A517VMM1"/>
<protein>
    <recommendedName>
        <fullName evidence="1">Phage head-tail joining protein domain-containing protein</fullName>
    </recommendedName>
</protein>
<keyword evidence="3" id="KW-1185">Reference proteome</keyword>
<organism evidence="2 3">
    <name type="scientific">Gimesia algae</name>
    <dbReference type="NCBI Taxonomy" id="2527971"/>
    <lineage>
        <taxon>Bacteria</taxon>
        <taxon>Pseudomonadati</taxon>
        <taxon>Planctomycetota</taxon>
        <taxon>Planctomycetia</taxon>
        <taxon>Planctomycetales</taxon>
        <taxon>Planctomycetaceae</taxon>
        <taxon>Gimesia</taxon>
    </lineage>
</organism>
<feature type="domain" description="Phage head-tail joining protein" evidence="1">
    <location>
        <begin position="3"/>
        <end position="125"/>
    </location>
</feature>
<dbReference type="Proteomes" id="UP000316855">
    <property type="component" value="Chromosome"/>
</dbReference>
<evidence type="ECO:0000313" key="3">
    <source>
        <dbReference type="Proteomes" id="UP000316855"/>
    </source>
</evidence>
<dbReference type="Pfam" id="PF25138">
    <property type="entry name" value="Phage_H_T_join_3"/>
    <property type="match status" value="1"/>
</dbReference>
<proteinExistence type="predicted"/>
<dbReference type="RefSeq" id="WP_197995580.1">
    <property type="nucleotide sequence ID" value="NZ_CP036343.1"/>
</dbReference>
<name>A0A517VMM1_9PLAN</name>
<gene>
    <name evidence="2" type="ORF">Pan161_59640</name>
</gene>
<reference evidence="2 3" key="1">
    <citation type="submission" date="2019-02" db="EMBL/GenBank/DDBJ databases">
        <title>Deep-cultivation of Planctomycetes and their phenomic and genomic characterization uncovers novel biology.</title>
        <authorList>
            <person name="Wiegand S."/>
            <person name="Jogler M."/>
            <person name="Boedeker C."/>
            <person name="Pinto D."/>
            <person name="Vollmers J."/>
            <person name="Rivas-Marin E."/>
            <person name="Kohn T."/>
            <person name="Peeters S.H."/>
            <person name="Heuer A."/>
            <person name="Rast P."/>
            <person name="Oberbeckmann S."/>
            <person name="Bunk B."/>
            <person name="Jeske O."/>
            <person name="Meyerdierks A."/>
            <person name="Storesund J.E."/>
            <person name="Kallscheuer N."/>
            <person name="Luecker S."/>
            <person name="Lage O.M."/>
            <person name="Pohl T."/>
            <person name="Merkel B.J."/>
            <person name="Hornburger P."/>
            <person name="Mueller R.-W."/>
            <person name="Bruemmer F."/>
            <person name="Labrenz M."/>
            <person name="Spormann A.M."/>
            <person name="Op den Camp H."/>
            <person name="Overmann J."/>
            <person name="Amann R."/>
            <person name="Jetten M.S.M."/>
            <person name="Mascher T."/>
            <person name="Medema M.H."/>
            <person name="Devos D.P."/>
            <person name="Kaster A.-K."/>
            <person name="Ovreas L."/>
            <person name="Rohde M."/>
            <person name="Galperin M.Y."/>
            <person name="Jogler C."/>
        </authorList>
    </citation>
    <scope>NUCLEOTIDE SEQUENCE [LARGE SCALE GENOMIC DNA]</scope>
    <source>
        <strain evidence="2 3">Pan161</strain>
    </source>
</reference>
<dbReference type="EMBL" id="CP036343">
    <property type="protein sequence ID" value="QDT94269.1"/>
    <property type="molecule type" value="Genomic_DNA"/>
</dbReference>
<accession>A0A517VMM1</accession>
<evidence type="ECO:0000313" key="2">
    <source>
        <dbReference type="EMBL" id="QDT94269.1"/>
    </source>
</evidence>
<sequence>MVNLFDKAAKWVAAQTKAHASQSVVYRRADAFVPLSAATGESEQDVQDTDGFTMTHTSVDWLITAADLVLNDVTVLPEVGDLIEQTIGAKTFTYKVLSMEGDEKHWRYTEEITKTMLRVHTKLVSNS</sequence>